<protein>
    <recommendedName>
        <fullName evidence="4">Outer membrane protein beta-barrel domain-containing protein</fullName>
    </recommendedName>
</protein>
<comment type="caution">
    <text evidence="2">The sequence shown here is derived from an EMBL/GenBank/DDBJ whole genome shotgun (WGS) entry which is preliminary data.</text>
</comment>
<evidence type="ECO:0000313" key="2">
    <source>
        <dbReference type="EMBL" id="MEK9500295.1"/>
    </source>
</evidence>
<evidence type="ECO:0000256" key="1">
    <source>
        <dbReference type="SAM" id="SignalP"/>
    </source>
</evidence>
<gene>
    <name evidence="2" type="ORF">WI372_04845</name>
</gene>
<dbReference type="Proteomes" id="UP001484239">
    <property type="component" value="Unassembled WGS sequence"/>
</dbReference>
<dbReference type="RefSeq" id="WP_405275182.1">
    <property type="nucleotide sequence ID" value="NZ_CP144380.1"/>
</dbReference>
<keyword evidence="1" id="KW-0732">Signal</keyword>
<evidence type="ECO:0008006" key="4">
    <source>
        <dbReference type="Google" id="ProtNLM"/>
    </source>
</evidence>
<organism evidence="2 3">
    <name type="scientific">Gaopeijia maritima</name>
    <dbReference type="NCBI Taxonomy" id="3119007"/>
    <lineage>
        <taxon>Bacteria</taxon>
        <taxon>Pseudomonadati</taxon>
        <taxon>Gemmatimonadota</taxon>
        <taxon>Longimicrobiia</taxon>
        <taxon>Gaopeijiales</taxon>
        <taxon>Gaopeijiaceae</taxon>
        <taxon>Gaopeijia</taxon>
    </lineage>
</organism>
<accession>A0ABU9E6B6</accession>
<sequence length="213" mass="22256">MKATVPVMLALVVSGVEAQEPLPTPPQAIPIGTELGSVTAWNLGARFEVTPWLDGEGLAYLDAGNGPAISLGVEFVDRYAADLVVGHSRLGDDFTGGTASIVHALLSISRFWMFDAVDVGLGAGIGVGRLNRDVFAEPNTGLLLAGRAFVRRSVGPRLALDLGAHLHSTSYPTPDLAIPAPSDPDGLALARQIGLSIGLSWVTRRATAEPRSE</sequence>
<reference evidence="2 3" key="1">
    <citation type="submission" date="2024-02" db="EMBL/GenBank/DDBJ databases">
        <title>A novel Gemmatimonadota bacterium.</title>
        <authorList>
            <person name="Du Z.-J."/>
            <person name="Ye Y.-Q."/>
        </authorList>
    </citation>
    <scope>NUCLEOTIDE SEQUENCE [LARGE SCALE GENOMIC DNA]</scope>
    <source>
        <strain evidence="2 3">DH-20</strain>
    </source>
</reference>
<feature type="chain" id="PRO_5046041928" description="Outer membrane protein beta-barrel domain-containing protein" evidence="1">
    <location>
        <begin position="19"/>
        <end position="213"/>
    </location>
</feature>
<keyword evidence="3" id="KW-1185">Reference proteome</keyword>
<name>A0ABU9E6B6_9BACT</name>
<feature type="signal peptide" evidence="1">
    <location>
        <begin position="1"/>
        <end position="18"/>
    </location>
</feature>
<evidence type="ECO:0000313" key="3">
    <source>
        <dbReference type="Proteomes" id="UP001484239"/>
    </source>
</evidence>
<dbReference type="EMBL" id="JBBHLI010000002">
    <property type="protein sequence ID" value="MEK9500295.1"/>
    <property type="molecule type" value="Genomic_DNA"/>
</dbReference>
<proteinExistence type="predicted"/>